<comment type="caution">
    <text evidence="1">The sequence shown here is derived from an EMBL/GenBank/DDBJ whole genome shotgun (WGS) entry which is preliminary data.</text>
</comment>
<accession>A0A0L0N4E3</accession>
<evidence type="ECO:0000313" key="2">
    <source>
        <dbReference type="Proteomes" id="UP000036947"/>
    </source>
</evidence>
<proteinExistence type="predicted"/>
<dbReference type="AlphaFoldDB" id="A0A0L0N4E3"/>
<reference evidence="1 2" key="1">
    <citation type="journal article" date="2015" name="BMC Genomics">
        <title>The genome of the truffle-parasite Tolypocladium ophioglossoides and the evolution of antifungal peptaibiotics.</title>
        <authorList>
            <person name="Quandt C.A."/>
            <person name="Bushley K.E."/>
            <person name="Spatafora J.W."/>
        </authorList>
    </citation>
    <scope>NUCLEOTIDE SEQUENCE [LARGE SCALE GENOMIC DNA]</scope>
    <source>
        <strain evidence="1 2">CBS 100239</strain>
    </source>
</reference>
<gene>
    <name evidence="1" type="ORF">TOPH_06405</name>
</gene>
<dbReference type="OrthoDB" id="5587616at2759"/>
<name>A0A0L0N4E3_TOLOC</name>
<organism evidence="1 2">
    <name type="scientific">Tolypocladium ophioglossoides (strain CBS 100239)</name>
    <name type="common">Snaketongue truffleclub</name>
    <name type="synonym">Elaphocordyceps ophioglossoides</name>
    <dbReference type="NCBI Taxonomy" id="1163406"/>
    <lineage>
        <taxon>Eukaryota</taxon>
        <taxon>Fungi</taxon>
        <taxon>Dikarya</taxon>
        <taxon>Ascomycota</taxon>
        <taxon>Pezizomycotina</taxon>
        <taxon>Sordariomycetes</taxon>
        <taxon>Hypocreomycetidae</taxon>
        <taxon>Hypocreales</taxon>
        <taxon>Ophiocordycipitaceae</taxon>
        <taxon>Tolypocladium</taxon>
    </lineage>
</organism>
<protein>
    <submittedName>
        <fullName evidence="1">Uncharacterized protein</fullName>
    </submittedName>
</protein>
<evidence type="ECO:0000313" key="1">
    <source>
        <dbReference type="EMBL" id="KND88884.1"/>
    </source>
</evidence>
<dbReference type="Proteomes" id="UP000036947">
    <property type="component" value="Unassembled WGS sequence"/>
</dbReference>
<dbReference type="EMBL" id="LFRF01000022">
    <property type="protein sequence ID" value="KND88884.1"/>
    <property type="molecule type" value="Genomic_DNA"/>
</dbReference>
<keyword evidence="2" id="KW-1185">Reference proteome</keyword>
<sequence>MRHRTHLKQSIPSQHNATPARRDLGRLGLVTRHVGDFALAVDDLDAALLQLRHRLALHPGARALSLALRTSRAVHATSLTHALLVTPTAARAVLARHLLPGERHAAAGHDLALADGGLVGARLVHLLRRHAAALAGDALRSGRLGVLHSHGRDVGDDGEARRRGLGLVVPAGEGVEARAHLLVRLADVAVWVGVLDVLLLVDLGEALAGLAVVELDHAAAGARGHALGVGPPLDDLVELLGEDAALDELLDALADFGCDDGHGLADVLKVEVLFKEGVHGPVHSLGLARQGPFPLGD</sequence>